<reference evidence="4 5" key="1">
    <citation type="journal article" date="2015" name="Stand. Genomic Sci.">
        <title>Genomic Encyclopedia of Bacterial and Archaeal Type Strains, Phase III: the genomes of soil and plant-associated and newly described type strains.</title>
        <authorList>
            <person name="Whitman W.B."/>
            <person name="Woyke T."/>
            <person name="Klenk H.P."/>
            <person name="Zhou Y."/>
            <person name="Lilburn T.G."/>
            <person name="Beck B.J."/>
            <person name="De Vos P."/>
            <person name="Vandamme P."/>
            <person name="Eisen J.A."/>
            <person name="Garrity G."/>
            <person name="Hugenholtz P."/>
            <person name="Kyrpides N.C."/>
        </authorList>
    </citation>
    <scope>NUCLEOTIDE SEQUENCE [LARGE SCALE GENOMIC DNA]</scope>
    <source>
        <strain evidence="4 5">VKM Ac-2572</strain>
    </source>
</reference>
<dbReference type="Proteomes" id="UP000294508">
    <property type="component" value="Unassembled WGS sequence"/>
</dbReference>
<proteinExistence type="inferred from homology"/>
<evidence type="ECO:0000313" key="4">
    <source>
        <dbReference type="EMBL" id="TCO13919.1"/>
    </source>
</evidence>
<dbReference type="GO" id="GO:0004519">
    <property type="term" value="F:endonuclease activity"/>
    <property type="evidence" value="ECO:0007669"/>
    <property type="project" value="UniProtKB-KW"/>
</dbReference>
<name>A0A4V2RXH5_9ACTN</name>
<comment type="caution">
    <text evidence="4">The sequence shown here is derived from an EMBL/GenBank/DDBJ whole genome shotgun (WGS) entry which is preliminary data.</text>
</comment>
<dbReference type="CDD" id="cd00085">
    <property type="entry name" value="HNHc"/>
    <property type="match status" value="1"/>
</dbReference>
<dbReference type="Pfam" id="PF01844">
    <property type="entry name" value="HNH"/>
    <property type="match status" value="1"/>
</dbReference>
<protein>
    <submittedName>
        <fullName evidence="4">HNH endonuclease</fullName>
    </submittedName>
</protein>
<comment type="similarity">
    <text evidence="1">Belongs to the Rv1128c/1148c/1588c/1702c/1945/3466 family.</text>
</comment>
<feature type="region of interest" description="Disordered" evidence="2">
    <location>
        <begin position="365"/>
        <end position="396"/>
    </location>
</feature>
<dbReference type="GO" id="GO:0008270">
    <property type="term" value="F:zinc ion binding"/>
    <property type="evidence" value="ECO:0007669"/>
    <property type="project" value="InterPro"/>
</dbReference>
<keyword evidence="4" id="KW-0540">Nuclease</keyword>
<evidence type="ECO:0000259" key="3">
    <source>
        <dbReference type="SMART" id="SM00507"/>
    </source>
</evidence>
<dbReference type="AlphaFoldDB" id="A0A4V2RXH5"/>
<dbReference type="EMBL" id="SLWN01000025">
    <property type="protein sequence ID" value="TCO13919.1"/>
    <property type="molecule type" value="Genomic_DNA"/>
</dbReference>
<dbReference type="InterPro" id="IPR003615">
    <property type="entry name" value="HNH_nuc"/>
</dbReference>
<keyword evidence="4" id="KW-0378">Hydrolase</keyword>
<organism evidence="4 5">
    <name type="scientific">Kribbella steppae</name>
    <dbReference type="NCBI Taxonomy" id="2512223"/>
    <lineage>
        <taxon>Bacteria</taxon>
        <taxon>Bacillati</taxon>
        <taxon>Actinomycetota</taxon>
        <taxon>Actinomycetes</taxon>
        <taxon>Propionibacteriales</taxon>
        <taxon>Kribbellaceae</taxon>
        <taxon>Kribbella</taxon>
    </lineage>
</organism>
<accession>A0A4V2RXH5</accession>
<feature type="region of interest" description="Disordered" evidence="2">
    <location>
        <begin position="310"/>
        <end position="345"/>
    </location>
</feature>
<dbReference type="SMART" id="SM00507">
    <property type="entry name" value="HNHc"/>
    <property type="match status" value="1"/>
</dbReference>
<dbReference type="Gene3D" id="1.10.30.50">
    <property type="match status" value="1"/>
</dbReference>
<sequence length="648" mass="66420">MEILGERPVWSMSDSEKLSTLDAVFAEQARLKTIELQLIADFEQSGYAKEIGAGDTARLLSQRYRIDSTAARRDVHLADALVKHPATAAALPDPSTPFPNPASAHPDTDDPAASDGWRVHPAQAEAIVSVLAKVPTTVPVENVEFAERKLIDLAATHTPAELRLAGKKIRDILDPDGPEPDEKNAYARESLTLKNVDQGVNFRGFLANENAELFRVLIHTHARPHKTFDGELDPRPRDKRQADALTTILNSAADATPANSLAAASRASGSAADDAPASSPAAAGKVSGSAADVAPASSPAAAGKVSGSAADVAPASSPAAAGKASGSAADVAPANSPAGAKANGSAAGAVSAGAGTIAANAGAGQPPLPGITGPEQLANTGPVQVGRAGPGSVAGHGPKTHISVTIDFDALKAAAATSTGELVFGGTLSAAAIRRLACDAEVLPIVLGSKSQPLDVGTSERFVTRAMRRALNARDKGCVVCGAPPIQCEAHHLIHWIDGGVTAVSNLVLLCKRHHIDLHAGHWRIQIIDGVVHVARPTWASPDPIPRTRYRPLSAVPSPAPTSTTPGPPSHAHARPTDSRPAHARPTDLPPPAVADPSQTAVTDSAACSSRQDDSDGLSVAGVRRIITARAATVDPWGDAADLNTAAS</sequence>
<feature type="compositionally biased region" description="Polar residues" evidence="2">
    <location>
        <begin position="597"/>
        <end position="610"/>
    </location>
</feature>
<evidence type="ECO:0000256" key="2">
    <source>
        <dbReference type="SAM" id="MobiDB-lite"/>
    </source>
</evidence>
<evidence type="ECO:0000313" key="5">
    <source>
        <dbReference type="Proteomes" id="UP000294508"/>
    </source>
</evidence>
<feature type="region of interest" description="Disordered" evidence="2">
    <location>
        <begin position="88"/>
        <end position="116"/>
    </location>
</feature>
<dbReference type="GO" id="GO:0003676">
    <property type="term" value="F:nucleic acid binding"/>
    <property type="evidence" value="ECO:0007669"/>
    <property type="project" value="InterPro"/>
</dbReference>
<gene>
    <name evidence="4" type="ORF">EV652_12580</name>
</gene>
<feature type="domain" description="HNH nuclease" evidence="3">
    <location>
        <begin position="466"/>
        <end position="516"/>
    </location>
</feature>
<dbReference type="InterPro" id="IPR002711">
    <property type="entry name" value="HNH"/>
</dbReference>
<dbReference type="InterPro" id="IPR003870">
    <property type="entry name" value="DUF222"/>
</dbReference>
<evidence type="ECO:0000256" key="1">
    <source>
        <dbReference type="ARBA" id="ARBA00023450"/>
    </source>
</evidence>
<dbReference type="Pfam" id="PF02720">
    <property type="entry name" value="DUF222"/>
    <property type="match status" value="2"/>
</dbReference>
<feature type="region of interest" description="Disordered" evidence="2">
    <location>
        <begin position="539"/>
        <end position="617"/>
    </location>
</feature>
<feature type="compositionally biased region" description="Low complexity" evidence="2">
    <location>
        <begin position="552"/>
        <end position="565"/>
    </location>
</feature>
<keyword evidence="5" id="KW-1185">Reference proteome</keyword>
<keyword evidence="4" id="KW-0255">Endonuclease</keyword>